<keyword evidence="2 4" id="KW-0807">Transducer</keyword>
<dbReference type="EMBL" id="JBAKBA010000009">
    <property type="protein sequence ID" value="MEL0658618.1"/>
    <property type="molecule type" value="Genomic_DNA"/>
</dbReference>
<sequence>MNKVNKAFSSILVLLFVESIGLAFIYGTFSEAILIGLPAMLVPLWLLQSAPNATLTKHASALAAMIFACLHIHQMNGLIEVHFEIFILMAILIIFSDWKVFISATLLIAVHHLSFYFLQVSGSGVYIFDLDRLFFSTVIIHAVYAVVEAIIAGYIAKILYDDSQVGKELARVTKILTENENLLDLKVRANANNNIVLKGFNELLTVLDNVVTGVKNQTNDFIVNSNNLISAKTELEVSANHRQAETENIASSVEEMAVTVASIARDTNELSNQMKDATSSTQKANDYIDEINIQNAELTGILNKTSVEITALANASDVITKVLSEITSIADQTNLLALNAAIEAARAGEQGRGFAVVADEVRALANRTKDSTQRVNETLVELANHSQSSTQSMVQCIDAVDVVISVAGQANKEIINASSLVSLSNDIAHSVAAAVEEQSIATNDIAQSTEKVSSLSRDDTKKVDMLAQEADNISHSVTLLEASIARFK</sequence>
<evidence type="ECO:0000313" key="8">
    <source>
        <dbReference type="Proteomes" id="UP001366060"/>
    </source>
</evidence>
<dbReference type="RefSeq" id="WP_341627262.1">
    <property type="nucleotide sequence ID" value="NZ_JBAKBA010000009.1"/>
</dbReference>
<evidence type="ECO:0000313" key="7">
    <source>
        <dbReference type="EMBL" id="MEL0658618.1"/>
    </source>
</evidence>
<reference evidence="7 8" key="1">
    <citation type="submission" date="2024-02" db="EMBL/GenBank/DDBJ databases">
        <title>Bacteria isolated from the canopy kelp, Nereocystis luetkeana.</title>
        <authorList>
            <person name="Pfister C.A."/>
            <person name="Younker I.T."/>
            <person name="Light S.H."/>
        </authorList>
    </citation>
    <scope>NUCLEOTIDE SEQUENCE [LARGE SCALE GENOMIC DNA]</scope>
    <source>
        <strain evidence="7 8">TI.2.07</strain>
    </source>
</reference>
<dbReference type="PANTHER" id="PTHR32089">
    <property type="entry name" value="METHYL-ACCEPTING CHEMOTAXIS PROTEIN MCPB"/>
    <property type="match status" value="1"/>
</dbReference>
<feature type="transmembrane region" description="Helical" evidence="5">
    <location>
        <begin position="133"/>
        <end position="156"/>
    </location>
</feature>
<keyword evidence="5" id="KW-0472">Membrane</keyword>
<feature type="domain" description="Methyl-accepting transducer" evidence="6">
    <location>
        <begin position="217"/>
        <end position="453"/>
    </location>
</feature>
<accession>A0ABU9H9Y5</accession>
<organism evidence="7 8">
    <name type="scientific">Psychromonas arctica</name>
    <dbReference type="NCBI Taxonomy" id="168275"/>
    <lineage>
        <taxon>Bacteria</taxon>
        <taxon>Pseudomonadati</taxon>
        <taxon>Pseudomonadota</taxon>
        <taxon>Gammaproteobacteria</taxon>
        <taxon>Alteromonadales</taxon>
        <taxon>Psychromonadaceae</taxon>
        <taxon>Psychromonas</taxon>
    </lineage>
</organism>
<comment type="subcellular location">
    <subcellularLocation>
        <location evidence="1">Membrane</location>
    </subcellularLocation>
</comment>
<evidence type="ECO:0000256" key="2">
    <source>
        <dbReference type="ARBA" id="ARBA00023224"/>
    </source>
</evidence>
<gene>
    <name evidence="7" type="ORF">V6255_05625</name>
</gene>
<dbReference type="Proteomes" id="UP001366060">
    <property type="component" value="Unassembled WGS sequence"/>
</dbReference>
<dbReference type="SUPFAM" id="SSF58104">
    <property type="entry name" value="Methyl-accepting chemotaxis protein (MCP) signaling domain"/>
    <property type="match status" value="1"/>
</dbReference>
<evidence type="ECO:0000259" key="6">
    <source>
        <dbReference type="PROSITE" id="PS50111"/>
    </source>
</evidence>
<keyword evidence="5" id="KW-0812">Transmembrane</keyword>
<dbReference type="InterPro" id="IPR004089">
    <property type="entry name" value="MCPsignal_dom"/>
</dbReference>
<evidence type="ECO:0000256" key="3">
    <source>
        <dbReference type="ARBA" id="ARBA00029447"/>
    </source>
</evidence>
<comment type="similarity">
    <text evidence="3">Belongs to the methyl-accepting chemotaxis (MCP) protein family.</text>
</comment>
<dbReference type="Pfam" id="PF00015">
    <property type="entry name" value="MCPsignal"/>
    <property type="match status" value="1"/>
</dbReference>
<evidence type="ECO:0000256" key="5">
    <source>
        <dbReference type="SAM" id="Phobius"/>
    </source>
</evidence>
<name>A0ABU9H9Y5_9GAMM</name>
<evidence type="ECO:0000256" key="4">
    <source>
        <dbReference type="PROSITE-ProRule" id="PRU00284"/>
    </source>
</evidence>
<dbReference type="PROSITE" id="PS50111">
    <property type="entry name" value="CHEMOTAXIS_TRANSDUC_2"/>
    <property type="match status" value="1"/>
</dbReference>
<keyword evidence="5" id="KW-1133">Transmembrane helix</keyword>
<dbReference type="Gene3D" id="1.10.287.950">
    <property type="entry name" value="Methyl-accepting chemotaxis protein"/>
    <property type="match status" value="1"/>
</dbReference>
<comment type="caution">
    <text evidence="7">The sequence shown here is derived from an EMBL/GenBank/DDBJ whole genome shotgun (WGS) entry which is preliminary data.</text>
</comment>
<protein>
    <submittedName>
        <fullName evidence="7">Methyl-accepting chemotaxis protein</fullName>
    </submittedName>
</protein>
<feature type="transmembrane region" description="Helical" evidence="5">
    <location>
        <begin position="12"/>
        <end position="35"/>
    </location>
</feature>
<dbReference type="InterPro" id="IPR004090">
    <property type="entry name" value="Chemotax_Me-accpt_rcpt"/>
</dbReference>
<dbReference type="SMART" id="SM00283">
    <property type="entry name" value="MA"/>
    <property type="match status" value="1"/>
</dbReference>
<dbReference type="PRINTS" id="PR00260">
    <property type="entry name" value="CHEMTRNSDUCR"/>
</dbReference>
<evidence type="ECO:0000256" key="1">
    <source>
        <dbReference type="ARBA" id="ARBA00004370"/>
    </source>
</evidence>
<keyword evidence="8" id="KW-1185">Reference proteome</keyword>
<dbReference type="PANTHER" id="PTHR32089:SF112">
    <property type="entry name" value="LYSOZYME-LIKE PROTEIN-RELATED"/>
    <property type="match status" value="1"/>
</dbReference>
<proteinExistence type="inferred from homology"/>